<sequence length="94" mass="10593">MSHVKRGRSNAASNTQSCSHTLVQCYFKASGTYSHSPQGMFCTVLIDHTKQTVEDDDEGDDGEPEDGWQASPLVSVSMHCYDVVFVRWSCREMW</sequence>
<dbReference type="AlphaFoldDB" id="A0A5B7EX30"/>
<keyword evidence="2" id="KW-1185">Reference proteome</keyword>
<proteinExistence type="predicted"/>
<protein>
    <submittedName>
        <fullName evidence="1">Uncharacterized protein</fullName>
    </submittedName>
</protein>
<accession>A0A5B7EX30</accession>
<evidence type="ECO:0000313" key="1">
    <source>
        <dbReference type="EMBL" id="MPC36884.1"/>
    </source>
</evidence>
<organism evidence="1 2">
    <name type="scientific">Portunus trituberculatus</name>
    <name type="common">Swimming crab</name>
    <name type="synonym">Neptunus trituberculatus</name>
    <dbReference type="NCBI Taxonomy" id="210409"/>
    <lineage>
        <taxon>Eukaryota</taxon>
        <taxon>Metazoa</taxon>
        <taxon>Ecdysozoa</taxon>
        <taxon>Arthropoda</taxon>
        <taxon>Crustacea</taxon>
        <taxon>Multicrustacea</taxon>
        <taxon>Malacostraca</taxon>
        <taxon>Eumalacostraca</taxon>
        <taxon>Eucarida</taxon>
        <taxon>Decapoda</taxon>
        <taxon>Pleocyemata</taxon>
        <taxon>Brachyura</taxon>
        <taxon>Eubrachyura</taxon>
        <taxon>Portunoidea</taxon>
        <taxon>Portunidae</taxon>
        <taxon>Portuninae</taxon>
        <taxon>Portunus</taxon>
    </lineage>
</organism>
<dbReference type="EMBL" id="VSRR010003628">
    <property type="protein sequence ID" value="MPC36884.1"/>
    <property type="molecule type" value="Genomic_DNA"/>
</dbReference>
<dbReference type="Proteomes" id="UP000324222">
    <property type="component" value="Unassembled WGS sequence"/>
</dbReference>
<gene>
    <name evidence="1" type="ORF">E2C01_030353</name>
</gene>
<name>A0A5B7EX30_PORTR</name>
<reference evidence="1 2" key="1">
    <citation type="submission" date="2019-05" db="EMBL/GenBank/DDBJ databases">
        <title>Another draft genome of Portunus trituberculatus and its Hox gene families provides insights of decapod evolution.</title>
        <authorList>
            <person name="Jeong J.-H."/>
            <person name="Song I."/>
            <person name="Kim S."/>
            <person name="Choi T."/>
            <person name="Kim D."/>
            <person name="Ryu S."/>
            <person name="Kim W."/>
        </authorList>
    </citation>
    <scope>NUCLEOTIDE SEQUENCE [LARGE SCALE GENOMIC DNA]</scope>
    <source>
        <tissue evidence="1">Muscle</tissue>
    </source>
</reference>
<evidence type="ECO:0000313" key="2">
    <source>
        <dbReference type="Proteomes" id="UP000324222"/>
    </source>
</evidence>
<comment type="caution">
    <text evidence="1">The sequence shown here is derived from an EMBL/GenBank/DDBJ whole genome shotgun (WGS) entry which is preliminary data.</text>
</comment>